<dbReference type="RefSeq" id="WP_004023174.1">
    <property type="nucleotide sequence ID" value="NZ_JNXA01000006.1"/>
</dbReference>
<dbReference type="InterPro" id="IPR037523">
    <property type="entry name" value="VOC_core"/>
</dbReference>
<gene>
    <name evidence="2" type="ORF">DLJ61_05010</name>
</gene>
<accession>A0AAD0NUK7</accession>
<dbReference type="PROSITE" id="PS51819">
    <property type="entry name" value="VOC"/>
    <property type="match status" value="1"/>
</dbReference>
<evidence type="ECO:0000313" key="3">
    <source>
        <dbReference type="Proteomes" id="UP000247118"/>
    </source>
</evidence>
<dbReference type="Pfam" id="PF00903">
    <property type="entry name" value="Glyoxalase"/>
    <property type="match status" value="1"/>
</dbReference>
<proteinExistence type="predicted"/>
<dbReference type="InterPro" id="IPR029068">
    <property type="entry name" value="Glyas_Bleomycin-R_OHBP_Dase"/>
</dbReference>
<evidence type="ECO:0000259" key="1">
    <source>
        <dbReference type="PROSITE" id="PS51819"/>
    </source>
</evidence>
<dbReference type="Gene3D" id="3.10.180.10">
    <property type="entry name" value="2,3-Dihydroxybiphenyl 1,2-Dioxygenase, domain 1"/>
    <property type="match status" value="1"/>
</dbReference>
<dbReference type="InterPro" id="IPR004360">
    <property type="entry name" value="Glyas_Fos-R_dOase_dom"/>
</dbReference>
<dbReference type="KEGG" id="gta:BCM27_04970"/>
<protein>
    <submittedName>
        <fullName evidence="2">Glyoxalase/bleomycin resistance/dioxygenase family protein</fullName>
    </submittedName>
</protein>
<reference evidence="2 3" key="1">
    <citation type="submission" date="2018-05" db="EMBL/GenBank/DDBJ databases">
        <title>Complete genome sequence of Gordonia terrae NRRL B-16283.</title>
        <authorList>
            <person name="Garlena R.A."/>
            <person name="Russell D.A."/>
            <person name="Hatfull G.F."/>
        </authorList>
    </citation>
    <scope>NUCLEOTIDE SEQUENCE [LARGE SCALE GENOMIC DNA]</scope>
    <source>
        <strain evidence="2 3">NRRL B-16283</strain>
    </source>
</reference>
<name>A0AAD0NUK7_9ACTN</name>
<evidence type="ECO:0000313" key="2">
    <source>
        <dbReference type="EMBL" id="AWO82986.1"/>
    </source>
</evidence>
<dbReference type="SUPFAM" id="SSF54593">
    <property type="entry name" value="Glyoxalase/Bleomycin resistance protein/Dihydroxybiphenyl dioxygenase"/>
    <property type="match status" value="1"/>
</dbReference>
<organism evidence="2 3">
    <name type="scientific">Gordonia terrae</name>
    <dbReference type="NCBI Taxonomy" id="2055"/>
    <lineage>
        <taxon>Bacteria</taxon>
        <taxon>Bacillati</taxon>
        <taxon>Actinomycetota</taxon>
        <taxon>Actinomycetes</taxon>
        <taxon>Mycobacteriales</taxon>
        <taxon>Gordoniaceae</taxon>
        <taxon>Gordonia</taxon>
    </lineage>
</organism>
<dbReference type="EMBL" id="CP029604">
    <property type="protein sequence ID" value="AWO82986.1"/>
    <property type="molecule type" value="Genomic_DNA"/>
</dbReference>
<feature type="domain" description="VOC" evidence="1">
    <location>
        <begin position="7"/>
        <end position="130"/>
    </location>
</feature>
<dbReference type="AlphaFoldDB" id="A0AAD0NUK7"/>
<dbReference type="Proteomes" id="UP000247118">
    <property type="component" value="Chromosome"/>
</dbReference>
<sequence length="131" mass="14217">MSPDVARFAFTKIFVDDLDREASFYVTVFGLTQKARLNFGEGVDGLEEIILTSARGDDSNLILWRYAERATPPAGEATIGFTVTDLDVVVRSVSTNGGSVVQTPKHIPEAKATVAFVADPEGHVLEIVQFD</sequence>